<organism evidence="2 3">
    <name type="scientific">Cutibacterium acnes</name>
    <name type="common">Propionibacterium acnes</name>
    <dbReference type="NCBI Taxonomy" id="1747"/>
    <lineage>
        <taxon>Bacteria</taxon>
        <taxon>Bacillati</taxon>
        <taxon>Actinomycetota</taxon>
        <taxon>Actinomycetes</taxon>
        <taxon>Propionibacteriales</taxon>
        <taxon>Propionibacteriaceae</taxon>
        <taxon>Cutibacterium</taxon>
    </lineage>
</organism>
<reference evidence="2 3" key="1">
    <citation type="submission" date="2017-02" db="EMBL/GenBank/DDBJ databases">
        <title>Prevalence of linear plasmids in Cutibacterium acnes isolates obtained from cancerous prostatic tissue.</title>
        <authorList>
            <person name="Davidsson S."/>
            <person name="Bruggemann H."/>
        </authorList>
    </citation>
    <scope>NUCLEOTIDE SEQUENCE [LARGE SCALE GENOMIC DNA]</scope>
    <source>
        <strain evidence="2 3">11-78</strain>
    </source>
</reference>
<evidence type="ECO:0000313" key="4">
    <source>
        <dbReference type="Proteomes" id="UP000256621"/>
    </source>
</evidence>
<evidence type="ECO:0000313" key="1">
    <source>
        <dbReference type="EMBL" id="AXM07123.1"/>
    </source>
</evidence>
<dbReference type="EMBL" id="MVCE01000002">
    <property type="protein sequence ID" value="PGF35342.1"/>
    <property type="molecule type" value="Genomic_DNA"/>
</dbReference>
<evidence type="ECO:0000313" key="2">
    <source>
        <dbReference type="EMBL" id="PGF35342.1"/>
    </source>
</evidence>
<dbReference type="EMBL" id="CP031442">
    <property type="protein sequence ID" value="AXM07123.1"/>
    <property type="molecule type" value="Genomic_DNA"/>
</dbReference>
<dbReference type="Proteomes" id="UP000256621">
    <property type="component" value="Chromosome"/>
</dbReference>
<dbReference type="Proteomes" id="UP000226191">
    <property type="component" value="Unassembled WGS sequence"/>
</dbReference>
<gene>
    <name evidence="2" type="ORF">B1B09_07185</name>
    <name evidence="1" type="ORF">DXN06_08250</name>
</gene>
<protein>
    <submittedName>
        <fullName evidence="2">Uncharacterized protein</fullName>
    </submittedName>
</protein>
<accession>A0A2B7JSM1</accession>
<sequence>MAQYRRGLSDAPIRRELTKNVRGEETARKTCAACRLPIPRRVHGARTAFRRTTLRAGGAAKTVEYLSDLVQ</sequence>
<proteinExistence type="predicted"/>
<name>A0A2B7JSM1_CUTAC</name>
<dbReference type="AlphaFoldDB" id="A0A2B7JSM1"/>
<reference evidence="1 4" key="2">
    <citation type="submission" date="2018-08" db="EMBL/GenBank/DDBJ databases">
        <title>Genome sequencing of Cutibacterium acnes KCOM 1315.</title>
        <authorList>
            <person name="Kook J.-K."/>
            <person name="Park S.-N."/>
            <person name="Lim Y.K."/>
        </authorList>
    </citation>
    <scope>NUCLEOTIDE SEQUENCE [LARGE SCALE GENOMIC DNA]</scope>
    <source>
        <strain evidence="1 4">KCOM 1315</strain>
    </source>
</reference>
<evidence type="ECO:0000313" key="3">
    <source>
        <dbReference type="Proteomes" id="UP000226191"/>
    </source>
</evidence>